<dbReference type="Proteomes" id="UP000666240">
    <property type="component" value="Unassembled WGS sequence"/>
</dbReference>
<dbReference type="PANTHER" id="PTHR44688">
    <property type="entry name" value="DNA-BINDING TRANSCRIPTIONAL ACTIVATOR DEVR_DOSR"/>
    <property type="match status" value="1"/>
</dbReference>
<protein>
    <submittedName>
        <fullName evidence="5">LuxR family transcriptional regulator</fullName>
    </submittedName>
</protein>
<proteinExistence type="predicted"/>
<dbReference type="GO" id="GO:0003677">
    <property type="term" value="F:DNA binding"/>
    <property type="evidence" value="ECO:0007669"/>
    <property type="project" value="UniProtKB-KW"/>
</dbReference>
<dbReference type="PROSITE" id="PS50043">
    <property type="entry name" value="HTH_LUXR_2"/>
    <property type="match status" value="1"/>
</dbReference>
<evidence type="ECO:0000256" key="1">
    <source>
        <dbReference type="ARBA" id="ARBA00023015"/>
    </source>
</evidence>
<accession>A0A8J7R985</accession>
<dbReference type="SUPFAM" id="SSF46894">
    <property type="entry name" value="C-terminal effector domain of the bipartite response regulators"/>
    <property type="match status" value="1"/>
</dbReference>
<dbReference type="EMBL" id="JAGIYY010000012">
    <property type="protein sequence ID" value="MBP0441220.1"/>
    <property type="molecule type" value="Genomic_DNA"/>
</dbReference>
<organism evidence="5 6">
    <name type="scientific">Tianweitania sediminis</name>
    <dbReference type="NCBI Taxonomy" id="1502156"/>
    <lineage>
        <taxon>Bacteria</taxon>
        <taxon>Pseudomonadati</taxon>
        <taxon>Pseudomonadota</taxon>
        <taxon>Alphaproteobacteria</taxon>
        <taxon>Hyphomicrobiales</taxon>
        <taxon>Phyllobacteriaceae</taxon>
        <taxon>Tianweitania</taxon>
    </lineage>
</organism>
<comment type="caution">
    <text evidence="5">The sequence shown here is derived from an EMBL/GenBank/DDBJ whole genome shotgun (WGS) entry which is preliminary data.</text>
</comment>
<dbReference type="InterPro" id="IPR036388">
    <property type="entry name" value="WH-like_DNA-bd_sf"/>
</dbReference>
<dbReference type="SMART" id="SM00421">
    <property type="entry name" value="HTH_LUXR"/>
    <property type="match status" value="1"/>
</dbReference>
<dbReference type="InterPro" id="IPR016032">
    <property type="entry name" value="Sig_transdc_resp-reg_C-effctor"/>
</dbReference>
<evidence type="ECO:0000256" key="2">
    <source>
        <dbReference type="ARBA" id="ARBA00023125"/>
    </source>
</evidence>
<dbReference type="Pfam" id="PF00196">
    <property type="entry name" value="GerE"/>
    <property type="match status" value="1"/>
</dbReference>
<evidence type="ECO:0000256" key="3">
    <source>
        <dbReference type="ARBA" id="ARBA00023163"/>
    </source>
</evidence>
<keyword evidence="2" id="KW-0238">DNA-binding</keyword>
<evidence type="ECO:0000313" key="6">
    <source>
        <dbReference type="Proteomes" id="UP000666240"/>
    </source>
</evidence>
<evidence type="ECO:0000313" key="5">
    <source>
        <dbReference type="EMBL" id="MBP0441220.1"/>
    </source>
</evidence>
<keyword evidence="1" id="KW-0805">Transcription regulation</keyword>
<evidence type="ECO:0000259" key="4">
    <source>
        <dbReference type="PROSITE" id="PS50043"/>
    </source>
</evidence>
<dbReference type="InterPro" id="IPR000792">
    <property type="entry name" value="Tscrpt_reg_LuxR_C"/>
</dbReference>
<dbReference type="PANTHER" id="PTHR44688:SF16">
    <property type="entry name" value="DNA-BINDING TRANSCRIPTIONAL ACTIVATOR DEVR_DOSR"/>
    <property type="match status" value="1"/>
</dbReference>
<dbReference type="AlphaFoldDB" id="A0A8J7R985"/>
<dbReference type="Gene3D" id="1.10.10.10">
    <property type="entry name" value="Winged helix-like DNA-binding domain superfamily/Winged helix DNA-binding domain"/>
    <property type="match status" value="1"/>
</dbReference>
<feature type="domain" description="HTH luxR-type" evidence="4">
    <location>
        <begin position="128"/>
        <end position="192"/>
    </location>
</feature>
<dbReference type="CDD" id="cd06170">
    <property type="entry name" value="LuxR_C_like"/>
    <property type="match status" value="1"/>
</dbReference>
<dbReference type="GO" id="GO:0006355">
    <property type="term" value="P:regulation of DNA-templated transcription"/>
    <property type="evidence" value="ECO:0007669"/>
    <property type="project" value="InterPro"/>
</dbReference>
<gene>
    <name evidence="5" type="ORF">J5Y06_21440</name>
</gene>
<reference evidence="5" key="1">
    <citation type="submission" date="2021-03" db="EMBL/GenBank/DDBJ databases">
        <title>Genome sequencing and assembly of Tianweitania sediminis.</title>
        <authorList>
            <person name="Chhetri G."/>
        </authorList>
    </citation>
    <scope>NUCLEOTIDE SEQUENCE</scope>
    <source>
        <strain evidence="5">Z8</strain>
    </source>
</reference>
<dbReference type="PRINTS" id="PR00038">
    <property type="entry name" value="HTHLUXR"/>
</dbReference>
<keyword evidence="3" id="KW-0804">Transcription</keyword>
<sequence>MRQICRDVGADRYMLVDLTVRTGEQARIVASNWIFDAIDMIGIDLIAKAARFGRTTEPGHQLSSEEVELLAQQGHVDVVGVPVRAGRARYALLLSAEKAGSLLSRAVAKVELLCSYALSLLSGKQGFETQVDALSDRERECLSWVAEGKTTEEVGVILGVSGSTANSYLTSAMQKLGARNRALAIATAIRSGLI</sequence>
<name>A0A8J7R985_9HYPH</name>
<keyword evidence="6" id="KW-1185">Reference proteome</keyword>